<feature type="transmembrane region" description="Helical" evidence="2">
    <location>
        <begin position="310"/>
        <end position="332"/>
    </location>
</feature>
<accession>A0A804MXA4</accession>
<feature type="compositionally biased region" description="Gly residues" evidence="1">
    <location>
        <begin position="28"/>
        <end position="37"/>
    </location>
</feature>
<proteinExistence type="predicted"/>
<reference evidence="3" key="3">
    <citation type="submission" date="2021-05" db="UniProtKB">
        <authorList>
            <consortium name="EnsemblPlants"/>
        </authorList>
    </citation>
    <scope>IDENTIFICATION</scope>
    <source>
        <strain evidence="3">cv. B73</strain>
    </source>
</reference>
<evidence type="ECO:0000256" key="1">
    <source>
        <dbReference type="SAM" id="MobiDB-lite"/>
    </source>
</evidence>
<reference evidence="4" key="1">
    <citation type="submission" date="2015-12" db="EMBL/GenBank/DDBJ databases">
        <title>Update maize B73 reference genome by single molecule sequencing technologies.</title>
        <authorList>
            <consortium name="Maize Genome Sequencing Project"/>
            <person name="Ware D."/>
        </authorList>
    </citation>
    <scope>NUCLEOTIDE SEQUENCE [LARGE SCALE GENOMIC DNA]</scope>
    <source>
        <strain evidence="4">cv. B73</strain>
    </source>
</reference>
<keyword evidence="4" id="KW-1185">Reference proteome</keyword>
<evidence type="ECO:0000313" key="4">
    <source>
        <dbReference type="Proteomes" id="UP000007305"/>
    </source>
</evidence>
<name>A0A804MXA4_MAIZE</name>
<dbReference type="InParanoid" id="A0A804MXA4"/>
<evidence type="ECO:0000256" key="2">
    <source>
        <dbReference type="SAM" id="Phobius"/>
    </source>
</evidence>
<evidence type="ECO:0000313" key="3">
    <source>
        <dbReference type="EnsemblPlants" id="Zm00001eb118720_P001"/>
    </source>
</evidence>
<keyword evidence="2" id="KW-1133">Transmembrane helix</keyword>
<feature type="compositionally biased region" description="Basic and acidic residues" evidence="1">
    <location>
        <begin position="245"/>
        <end position="260"/>
    </location>
</feature>
<dbReference type="Gramene" id="Zm00001eb118720_T001">
    <property type="protein sequence ID" value="Zm00001eb118720_P001"/>
    <property type="gene ID" value="Zm00001eb118720"/>
</dbReference>
<dbReference type="Proteomes" id="UP000007305">
    <property type="component" value="Chromosome 3"/>
</dbReference>
<feature type="region of interest" description="Disordered" evidence="1">
    <location>
        <begin position="1"/>
        <end position="260"/>
    </location>
</feature>
<feature type="compositionally biased region" description="Basic and acidic residues" evidence="1">
    <location>
        <begin position="60"/>
        <end position="85"/>
    </location>
</feature>
<dbReference type="EnsemblPlants" id="Zm00001eb118720_T001">
    <property type="protein sequence ID" value="Zm00001eb118720_P001"/>
    <property type="gene ID" value="Zm00001eb118720"/>
</dbReference>
<keyword evidence="2" id="KW-0812">Transmembrane</keyword>
<protein>
    <submittedName>
        <fullName evidence="3">Uncharacterized protein</fullName>
    </submittedName>
</protein>
<sequence length="333" mass="36128">MCKQAKRKTYEGREEEEGQEEEHLAAGVEGGGYGVPGEGRHAWRGEEEEEDRAQHGRQRVGAEKPLVERDEEHQVVRGADGEDGHGGLVPAHPGRRPGRDEVADDGDVAGRVGHHGQELPAAREPLPVDLHVQRQDGQREGPPQHVVGRRAGPQEEEGRGLQEQQARDPRREQVVHGDVVPELCAHGGEAEQAARGVERGERQEGEQRQRPEEKEGHGGQGAQQQGQGQGQGRLRGRRSRGGVAADERAPQQRLPAERQADAEVAGVETRQHVPPPVATAVPVRGTFAAAIDVGFKGGRRCGFQCHLTDLVVALSVCLCIYLQQLGVALVLYL</sequence>
<reference evidence="3" key="2">
    <citation type="submission" date="2019-07" db="EMBL/GenBank/DDBJ databases">
        <authorList>
            <person name="Seetharam A."/>
            <person name="Woodhouse M."/>
            <person name="Cannon E."/>
        </authorList>
    </citation>
    <scope>NUCLEOTIDE SEQUENCE [LARGE SCALE GENOMIC DNA]</scope>
    <source>
        <strain evidence="3">cv. B73</strain>
    </source>
</reference>
<organism evidence="3 4">
    <name type="scientific">Zea mays</name>
    <name type="common">Maize</name>
    <dbReference type="NCBI Taxonomy" id="4577"/>
    <lineage>
        <taxon>Eukaryota</taxon>
        <taxon>Viridiplantae</taxon>
        <taxon>Streptophyta</taxon>
        <taxon>Embryophyta</taxon>
        <taxon>Tracheophyta</taxon>
        <taxon>Spermatophyta</taxon>
        <taxon>Magnoliopsida</taxon>
        <taxon>Liliopsida</taxon>
        <taxon>Poales</taxon>
        <taxon>Poaceae</taxon>
        <taxon>PACMAD clade</taxon>
        <taxon>Panicoideae</taxon>
        <taxon>Andropogonodae</taxon>
        <taxon>Andropogoneae</taxon>
        <taxon>Tripsacinae</taxon>
        <taxon>Zea</taxon>
    </lineage>
</organism>
<keyword evidence="2" id="KW-0472">Membrane</keyword>
<feature type="compositionally biased region" description="Basic and acidic residues" evidence="1">
    <location>
        <begin position="196"/>
        <end position="217"/>
    </location>
</feature>
<feature type="compositionally biased region" description="Basic and acidic residues" evidence="1">
    <location>
        <begin position="152"/>
        <end position="175"/>
    </location>
</feature>
<dbReference type="AlphaFoldDB" id="A0A804MXA4"/>